<organism evidence="5 6">
    <name type="scientific">Coprinopsis marcescibilis</name>
    <name type="common">Agaric fungus</name>
    <name type="synonym">Psathyrella marcescibilis</name>
    <dbReference type="NCBI Taxonomy" id="230819"/>
    <lineage>
        <taxon>Eukaryota</taxon>
        <taxon>Fungi</taxon>
        <taxon>Dikarya</taxon>
        <taxon>Basidiomycota</taxon>
        <taxon>Agaricomycotina</taxon>
        <taxon>Agaricomycetes</taxon>
        <taxon>Agaricomycetidae</taxon>
        <taxon>Agaricales</taxon>
        <taxon>Agaricineae</taxon>
        <taxon>Psathyrellaceae</taxon>
        <taxon>Coprinopsis</taxon>
    </lineage>
</organism>
<dbReference type="STRING" id="230819.A0A5C3L0Q6"/>
<dbReference type="Proteomes" id="UP000307440">
    <property type="component" value="Unassembled WGS sequence"/>
</dbReference>
<evidence type="ECO:0000256" key="1">
    <source>
        <dbReference type="ARBA" id="ARBA00022737"/>
    </source>
</evidence>
<dbReference type="SUPFAM" id="SSF48403">
    <property type="entry name" value="Ankyrin repeat"/>
    <property type="match status" value="2"/>
</dbReference>
<feature type="repeat" description="ANK" evidence="2">
    <location>
        <begin position="840"/>
        <end position="868"/>
    </location>
</feature>
<feature type="repeat" description="ANK" evidence="2">
    <location>
        <begin position="735"/>
        <end position="768"/>
    </location>
</feature>
<dbReference type="SUPFAM" id="SSF52540">
    <property type="entry name" value="P-loop containing nucleoside triphosphate hydrolases"/>
    <property type="match status" value="1"/>
</dbReference>
<keyword evidence="6" id="KW-1185">Reference proteome</keyword>
<evidence type="ECO:0000313" key="6">
    <source>
        <dbReference type="Proteomes" id="UP000307440"/>
    </source>
</evidence>
<dbReference type="Pfam" id="PF00023">
    <property type="entry name" value="Ank"/>
    <property type="match status" value="1"/>
</dbReference>
<dbReference type="AlphaFoldDB" id="A0A5C3L0Q6"/>
<dbReference type="Pfam" id="PF12796">
    <property type="entry name" value="Ank_2"/>
    <property type="match status" value="2"/>
</dbReference>
<feature type="compositionally biased region" description="Polar residues" evidence="3">
    <location>
        <begin position="1046"/>
        <end position="1062"/>
    </location>
</feature>
<dbReference type="PROSITE" id="PS50297">
    <property type="entry name" value="ANK_REP_REGION"/>
    <property type="match status" value="1"/>
</dbReference>
<dbReference type="SMART" id="SM00248">
    <property type="entry name" value="ANK"/>
    <property type="match status" value="10"/>
</dbReference>
<sequence length="1192" mass="131615">MRPSQQWIASSSTSSHNSQSLPQHRQCHDVVDPDESLIGYPQLQELDMQWDADEDLVLTHPETCSSACPDVPKVAITTGSTLYALPSTLPPASRTTYSVSPMLLDHSRSRRHVSTFSVVQGDVNMFGCTVNSAGRDSHNTFNNAHVYSREFATGNELPILGSYFSAKELAIPALGVLPRIDSAVRNTVGRDINNIYHFTLSSNAIEQSNDFCSTKPIMNWLSKLNGPATQIDVFNRRTPGTGSKFLQGPAFQQWLKGETRTIWGVGMPGAGKTILTSVAIDHLQLLEKNHEDFCVAFLYGHEAHTATVEQMLGSFLKQLLAKHTKHVLTFVKPLYEQHSHHGTHPSHEELFKVLEQITRSKQFTKQFYVLEGLDGIQTPSAIVRNLLRLPVSLMIVSRCLDYINDIVPNAFCFRIAASDVDISKLVEEKIAHSPTLRQLLTQNRQWKHDVISSVCAKSQGMFLLAALLLQELGDCLTVAQLCKTLEALPKGVNEMYNKTWERINAQPQKHVDLVKLALTWVCYAADRYLHAEDLELAIAICPQTFQFQKAKLVGASVITSLCCGLLELDIESKSIQLIHYTLKEFLAPHLEPLEPYVLLASACATRLLECDIRNESPLGQLFELQELGELIPAPEEDSTSDRFLHYCHRNWALHARQCKKLPKAVIELVKQCRSYWQLGSPWEDGDATADMYHPSNVFHIAALYNYPELLGPLLSKGADVMSGAGALINEGEGCRDASPLMVAVANGHDRMVDVLLQWEGVDVNAKDNSGQTALILACRFKKEAAVRRLLADPRIDANAEYGGRQGKLVESALYVACASNDTTIVALLLKHRKLKITPGPLHTASKAGEVTIMKMLLQRGADVNASDKSWPTTPLMHASTPEAAALLLARPDTNINAVDNNGRTALMHSLIERRRGVFEMLLAAHSINVHHTNHDGITTLMLAAQTLDLRVLELVLNSSGFNVNAQDAFGRTALMHVFLKEVESESDRSRYRQVVECLLSIEGIDLSITDSKRMNVLMHSSVINISSPSFPSSSGQASCQPVPDIGSTSMEGQDPSTHPSISTVSEHKMIVDLLRRAGQFDINAVDAQGRAALAQACRTGALTGVEALLGEKGLDVNQADFDGWTPLMHASYGGNPDIVRRLLQFRWQTDVYARSSTGRTALDIADMTTGREWRKKDGQLVVQLLQKAMSPN</sequence>
<protein>
    <submittedName>
        <fullName evidence="5">Ankyrin</fullName>
    </submittedName>
</protein>
<keyword evidence="2" id="KW-0040">ANK repeat</keyword>
<dbReference type="InterPro" id="IPR002110">
    <property type="entry name" value="Ankyrin_rpt"/>
</dbReference>
<reference evidence="5 6" key="1">
    <citation type="journal article" date="2019" name="Nat. Ecol. Evol.">
        <title>Megaphylogeny resolves global patterns of mushroom evolution.</title>
        <authorList>
            <person name="Varga T."/>
            <person name="Krizsan K."/>
            <person name="Foldi C."/>
            <person name="Dima B."/>
            <person name="Sanchez-Garcia M."/>
            <person name="Sanchez-Ramirez S."/>
            <person name="Szollosi G.J."/>
            <person name="Szarkandi J.G."/>
            <person name="Papp V."/>
            <person name="Albert L."/>
            <person name="Andreopoulos W."/>
            <person name="Angelini C."/>
            <person name="Antonin V."/>
            <person name="Barry K.W."/>
            <person name="Bougher N.L."/>
            <person name="Buchanan P."/>
            <person name="Buyck B."/>
            <person name="Bense V."/>
            <person name="Catcheside P."/>
            <person name="Chovatia M."/>
            <person name="Cooper J."/>
            <person name="Damon W."/>
            <person name="Desjardin D."/>
            <person name="Finy P."/>
            <person name="Geml J."/>
            <person name="Haridas S."/>
            <person name="Hughes K."/>
            <person name="Justo A."/>
            <person name="Karasinski D."/>
            <person name="Kautmanova I."/>
            <person name="Kiss B."/>
            <person name="Kocsube S."/>
            <person name="Kotiranta H."/>
            <person name="LaButti K.M."/>
            <person name="Lechner B.E."/>
            <person name="Liimatainen K."/>
            <person name="Lipzen A."/>
            <person name="Lukacs Z."/>
            <person name="Mihaltcheva S."/>
            <person name="Morgado L.N."/>
            <person name="Niskanen T."/>
            <person name="Noordeloos M.E."/>
            <person name="Ohm R.A."/>
            <person name="Ortiz-Santana B."/>
            <person name="Ovrebo C."/>
            <person name="Racz N."/>
            <person name="Riley R."/>
            <person name="Savchenko A."/>
            <person name="Shiryaev A."/>
            <person name="Soop K."/>
            <person name="Spirin V."/>
            <person name="Szebenyi C."/>
            <person name="Tomsovsky M."/>
            <person name="Tulloss R.E."/>
            <person name="Uehling J."/>
            <person name="Grigoriev I.V."/>
            <person name="Vagvolgyi C."/>
            <person name="Papp T."/>
            <person name="Martin F.M."/>
            <person name="Miettinen O."/>
            <person name="Hibbett D.S."/>
            <person name="Nagy L.G."/>
        </authorList>
    </citation>
    <scope>NUCLEOTIDE SEQUENCE [LARGE SCALE GENOMIC DNA]</scope>
    <source>
        <strain evidence="5 6">CBS 121175</strain>
    </source>
</reference>
<dbReference type="PROSITE" id="PS50088">
    <property type="entry name" value="ANK_REPEAT"/>
    <property type="match status" value="3"/>
</dbReference>
<dbReference type="InterPro" id="IPR056884">
    <property type="entry name" value="NPHP3-like_N"/>
</dbReference>
<feature type="domain" description="Nephrocystin 3-like N-terminal" evidence="4">
    <location>
        <begin position="240"/>
        <end position="389"/>
    </location>
</feature>
<dbReference type="PANTHER" id="PTHR10039:SF15">
    <property type="entry name" value="NACHT DOMAIN-CONTAINING PROTEIN"/>
    <property type="match status" value="1"/>
</dbReference>
<dbReference type="Pfam" id="PF24883">
    <property type="entry name" value="NPHP3_N"/>
    <property type="match status" value="1"/>
</dbReference>
<dbReference type="InterPro" id="IPR027417">
    <property type="entry name" value="P-loop_NTPase"/>
</dbReference>
<dbReference type="Gene3D" id="3.40.50.300">
    <property type="entry name" value="P-loop containing nucleotide triphosphate hydrolases"/>
    <property type="match status" value="1"/>
</dbReference>
<proteinExistence type="predicted"/>
<name>A0A5C3L0Q6_COPMA</name>
<dbReference type="PANTHER" id="PTHR10039">
    <property type="entry name" value="AMELOGENIN"/>
    <property type="match status" value="1"/>
</dbReference>
<dbReference type="Gene3D" id="1.25.40.20">
    <property type="entry name" value="Ankyrin repeat-containing domain"/>
    <property type="match status" value="3"/>
</dbReference>
<dbReference type="InterPro" id="IPR036770">
    <property type="entry name" value="Ankyrin_rpt-contain_sf"/>
</dbReference>
<feature type="compositionally biased region" description="Low complexity" evidence="3">
    <location>
        <begin position="10"/>
        <end position="20"/>
    </location>
</feature>
<evidence type="ECO:0000256" key="2">
    <source>
        <dbReference type="PROSITE-ProRule" id="PRU00023"/>
    </source>
</evidence>
<feature type="region of interest" description="Disordered" evidence="3">
    <location>
        <begin position="1"/>
        <end position="26"/>
    </location>
</feature>
<evidence type="ECO:0000259" key="4">
    <source>
        <dbReference type="Pfam" id="PF24883"/>
    </source>
</evidence>
<dbReference type="OrthoDB" id="4772757at2759"/>
<evidence type="ECO:0000256" key="3">
    <source>
        <dbReference type="SAM" id="MobiDB-lite"/>
    </source>
</evidence>
<dbReference type="EMBL" id="ML210183">
    <property type="protein sequence ID" value="TFK25663.1"/>
    <property type="molecule type" value="Genomic_DNA"/>
</dbReference>
<evidence type="ECO:0000313" key="5">
    <source>
        <dbReference type="EMBL" id="TFK25663.1"/>
    </source>
</evidence>
<accession>A0A5C3L0Q6</accession>
<feature type="region of interest" description="Disordered" evidence="3">
    <location>
        <begin position="1029"/>
        <end position="1062"/>
    </location>
</feature>
<keyword evidence="1" id="KW-0677">Repeat</keyword>
<feature type="repeat" description="ANK" evidence="2">
    <location>
        <begin position="1122"/>
        <end position="1154"/>
    </location>
</feature>
<gene>
    <name evidence="5" type="ORF">FA15DRAFT_617121</name>
</gene>